<dbReference type="InterPro" id="IPR043502">
    <property type="entry name" value="DNA/RNA_pol_sf"/>
</dbReference>
<dbReference type="Gene3D" id="3.30.70.270">
    <property type="match status" value="1"/>
</dbReference>
<protein>
    <recommendedName>
        <fullName evidence="2">Reverse transcriptase/retrotransposon-derived protein RNase H-like domain-containing protein</fullName>
    </recommendedName>
</protein>
<dbReference type="InterPro" id="IPR050951">
    <property type="entry name" value="Retrovirus_Pol_polyprotein"/>
</dbReference>
<dbReference type="SUPFAM" id="SSF56672">
    <property type="entry name" value="DNA/RNA polymerases"/>
    <property type="match status" value="1"/>
</dbReference>
<dbReference type="GO" id="GO:0003824">
    <property type="term" value="F:catalytic activity"/>
    <property type="evidence" value="ECO:0007669"/>
    <property type="project" value="UniProtKB-KW"/>
</dbReference>
<dbReference type="FunFam" id="3.30.70.270:FF:000020">
    <property type="entry name" value="Transposon Tf2-6 polyprotein-like Protein"/>
    <property type="match status" value="1"/>
</dbReference>
<feature type="domain" description="Reverse transcriptase/retrotransposon-derived protein RNase H-like" evidence="2">
    <location>
        <begin position="78"/>
        <end position="156"/>
    </location>
</feature>
<accession>A0A671M6W2</accession>
<evidence type="ECO:0000259" key="2">
    <source>
        <dbReference type="Pfam" id="PF17919"/>
    </source>
</evidence>
<dbReference type="Ensembl" id="ENSSANT00000029759.1">
    <property type="protein sequence ID" value="ENSSANP00000027941.1"/>
    <property type="gene ID" value="ENSSANG00000014356.1"/>
</dbReference>
<dbReference type="InterPro" id="IPR043128">
    <property type="entry name" value="Rev_trsase/Diguanyl_cyclase"/>
</dbReference>
<dbReference type="PANTHER" id="PTHR37984:SF5">
    <property type="entry name" value="PROTEIN NYNRIN-LIKE"/>
    <property type="match status" value="1"/>
</dbReference>
<name>A0A671M6W2_9TELE</name>
<reference evidence="3" key="2">
    <citation type="submission" date="2025-09" db="UniProtKB">
        <authorList>
            <consortium name="Ensembl"/>
        </authorList>
    </citation>
    <scope>IDENTIFICATION</scope>
</reference>
<proteinExistence type="predicted"/>
<organism evidence="3 4">
    <name type="scientific">Sinocyclocheilus anshuiensis</name>
    <dbReference type="NCBI Taxonomy" id="1608454"/>
    <lineage>
        <taxon>Eukaryota</taxon>
        <taxon>Metazoa</taxon>
        <taxon>Chordata</taxon>
        <taxon>Craniata</taxon>
        <taxon>Vertebrata</taxon>
        <taxon>Euteleostomi</taxon>
        <taxon>Actinopterygii</taxon>
        <taxon>Neopterygii</taxon>
        <taxon>Teleostei</taxon>
        <taxon>Ostariophysi</taxon>
        <taxon>Cypriniformes</taxon>
        <taxon>Cyprinidae</taxon>
        <taxon>Cyprininae</taxon>
        <taxon>Sinocyclocheilus</taxon>
    </lineage>
</organism>
<dbReference type="Pfam" id="PF17919">
    <property type="entry name" value="RT_RNaseH_2"/>
    <property type="match status" value="1"/>
</dbReference>
<dbReference type="AlphaFoldDB" id="A0A671M6W2"/>
<sequence length="247" mass="27900">AFSETHEVKFLGHIISESGVRPDPDKTRAVLEMKEPSTISGIRSFLGMVNQLGKFIPCLAEKDGPLREFLSKRFHWGWGKAQQEAFSELKWELSSTPVLALYNPNKELKLSADASSYGLGAVLLQKEEELWKPVAYASRSLMPTEQRYAQVEKEHHSLLIPSLPDYTTVAAKEKGIREKQTASYNTRHRARQLSHLSSGQRVWITDTKTEGTVVASHSAPRSYLVESPQGILRRNRRHLVPMPNIEP</sequence>
<evidence type="ECO:0000313" key="3">
    <source>
        <dbReference type="Ensembl" id="ENSSANP00000027941.1"/>
    </source>
</evidence>
<keyword evidence="4" id="KW-1185">Reference proteome</keyword>
<dbReference type="Proteomes" id="UP000472260">
    <property type="component" value="Unassembled WGS sequence"/>
</dbReference>
<evidence type="ECO:0000313" key="4">
    <source>
        <dbReference type="Proteomes" id="UP000472260"/>
    </source>
</evidence>
<evidence type="ECO:0000256" key="1">
    <source>
        <dbReference type="ARBA" id="ARBA00023268"/>
    </source>
</evidence>
<dbReference type="InterPro" id="IPR041577">
    <property type="entry name" value="RT_RNaseH_2"/>
</dbReference>
<dbReference type="PANTHER" id="PTHR37984">
    <property type="entry name" value="PROTEIN CBG26694"/>
    <property type="match status" value="1"/>
</dbReference>
<reference evidence="3" key="1">
    <citation type="submission" date="2025-08" db="UniProtKB">
        <authorList>
            <consortium name="Ensembl"/>
        </authorList>
    </citation>
    <scope>IDENTIFICATION</scope>
</reference>
<keyword evidence="1" id="KW-0511">Multifunctional enzyme</keyword>